<reference evidence="2" key="1">
    <citation type="journal article" date="2022" name="Mol. Ecol. Resour.">
        <title>The genomes of chicory, endive, great burdock and yacon provide insights into Asteraceae palaeo-polyploidization history and plant inulin production.</title>
        <authorList>
            <person name="Fan W."/>
            <person name="Wang S."/>
            <person name="Wang H."/>
            <person name="Wang A."/>
            <person name="Jiang F."/>
            <person name="Liu H."/>
            <person name="Zhao H."/>
            <person name="Xu D."/>
            <person name="Zhang Y."/>
        </authorList>
    </citation>
    <scope>NUCLEOTIDE SEQUENCE [LARGE SCALE GENOMIC DNA]</scope>
    <source>
        <strain evidence="2">cv. Punajuju</strain>
    </source>
</reference>
<gene>
    <name evidence="1" type="ORF">L2E82_29738</name>
</gene>
<sequence length="84" mass="9400">MVLLQLIRNVADLTDMGSITIARDISMDYAYGRELLSVLGEKQTVRLPQVFIKGKYIGGVLRSVMLVAMFDSSLLRIVVKQEVL</sequence>
<organism evidence="1 2">
    <name type="scientific">Cichorium intybus</name>
    <name type="common">Chicory</name>
    <dbReference type="NCBI Taxonomy" id="13427"/>
    <lineage>
        <taxon>Eukaryota</taxon>
        <taxon>Viridiplantae</taxon>
        <taxon>Streptophyta</taxon>
        <taxon>Embryophyta</taxon>
        <taxon>Tracheophyta</taxon>
        <taxon>Spermatophyta</taxon>
        <taxon>Magnoliopsida</taxon>
        <taxon>eudicotyledons</taxon>
        <taxon>Gunneridae</taxon>
        <taxon>Pentapetalae</taxon>
        <taxon>asterids</taxon>
        <taxon>campanulids</taxon>
        <taxon>Asterales</taxon>
        <taxon>Asteraceae</taxon>
        <taxon>Cichorioideae</taxon>
        <taxon>Cichorieae</taxon>
        <taxon>Cichoriinae</taxon>
        <taxon>Cichorium</taxon>
    </lineage>
</organism>
<dbReference type="EMBL" id="CM042013">
    <property type="protein sequence ID" value="KAI3739335.1"/>
    <property type="molecule type" value="Genomic_DNA"/>
</dbReference>
<comment type="caution">
    <text evidence="1">The sequence shown here is derived from an EMBL/GenBank/DDBJ whole genome shotgun (WGS) entry which is preliminary data.</text>
</comment>
<proteinExistence type="predicted"/>
<evidence type="ECO:0000313" key="2">
    <source>
        <dbReference type="Proteomes" id="UP001055811"/>
    </source>
</evidence>
<accession>A0ACB9CYG9</accession>
<evidence type="ECO:0000313" key="1">
    <source>
        <dbReference type="EMBL" id="KAI3739335.1"/>
    </source>
</evidence>
<protein>
    <submittedName>
        <fullName evidence="1">Uncharacterized protein</fullName>
    </submittedName>
</protein>
<dbReference type="Proteomes" id="UP001055811">
    <property type="component" value="Linkage Group LG05"/>
</dbReference>
<reference evidence="1 2" key="2">
    <citation type="journal article" date="2022" name="Mol. Ecol. Resour.">
        <title>The genomes of chicory, endive, great burdock and yacon provide insights into Asteraceae paleo-polyploidization history and plant inulin production.</title>
        <authorList>
            <person name="Fan W."/>
            <person name="Wang S."/>
            <person name="Wang H."/>
            <person name="Wang A."/>
            <person name="Jiang F."/>
            <person name="Liu H."/>
            <person name="Zhao H."/>
            <person name="Xu D."/>
            <person name="Zhang Y."/>
        </authorList>
    </citation>
    <scope>NUCLEOTIDE SEQUENCE [LARGE SCALE GENOMIC DNA]</scope>
    <source>
        <strain evidence="2">cv. Punajuju</strain>
        <tissue evidence="1">Leaves</tissue>
    </source>
</reference>
<keyword evidence="2" id="KW-1185">Reference proteome</keyword>
<name>A0ACB9CYG9_CICIN</name>